<name>A0A931AU40_9FIRM</name>
<dbReference type="AlphaFoldDB" id="A0A931AU40"/>
<sequence>MSVYNLSHRLAKAIKDSDEYKNFKEAREEIKQKDKSIDILKEYQNLAWKINYFESQDKDVPEEDQNRIEELQNLVQMNNHVKKYLEARARFSTMINDIEDILFGDLEIGLDLEDDEEEDE</sequence>
<dbReference type="Proteomes" id="UP000621436">
    <property type="component" value="Unassembled WGS sequence"/>
</dbReference>
<keyword evidence="2" id="KW-1185">Reference proteome</keyword>
<dbReference type="EMBL" id="JADPIE010000002">
    <property type="protein sequence ID" value="MBF8436505.1"/>
    <property type="molecule type" value="Genomic_DNA"/>
</dbReference>
<evidence type="ECO:0000313" key="2">
    <source>
        <dbReference type="Proteomes" id="UP000621436"/>
    </source>
</evidence>
<dbReference type="SUPFAM" id="SSF158622">
    <property type="entry name" value="YheA/YmcA-like"/>
    <property type="match status" value="1"/>
</dbReference>
<dbReference type="Pfam" id="PF06133">
    <property type="entry name" value="Com_YlbF"/>
    <property type="match status" value="1"/>
</dbReference>
<reference evidence="1" key="1">
    <citation type="submission" date="2020-11" db="EMBL/GenBank/DDBJ databases">
        <title>Halonatronomonas betainensis gen. nov., sp. nov. a novel haloalkaliphilic representative of the family Halanaerobiacae capable of betaine degradation.</title>
        <authorList>
            <person name="Boltyanskaya Y."/>
            <person name="Kevbrin V."/>
            <person name="Detkova E."/>
            <person name="Grouzdev D.S."/>
            <person name="Koziaeva V."/>
            <person name="Zhilina T."/>
        </authorList>
    </citation>
    <scope>NUCLEOTIDE SEQUENCE</scope>
    <source>
        <strain evidence="1">Z-7014</strain>
    </source>
</reference>
<protein>
    <submittedName>
        <fullName evidence="1">YlbF family regulator</fullName>
    </submittedName>
</protein>
<dbReference type="InterPro" id="IPR023378">
    <property type="entry name" value="YheA/YmcA-like_dom_sf"/>
</dbReference>
<organism evidence="1 2">
    <name type="scientific">Halonatronomonas betaini</name>
    <dbReference type="NCBI Taxonomy" id="2778430"/>
    <lineage>
        <taxon>Bacteria</taxon>
        <taxon>Bacillati</taxon>
        <taxon>Bacillota</taxon>
        <taxon>Clostridia</taxon>
        <taxon>Halanaerobiales</taxon>
        <taxon>Halarsenatibacteraceae</taxon>
        <taxon>Halonatronomonas</taxon>
    </lineage>
</organism>
<dbReference type="InterPro" id="IPR010368">
    <property type="entry name" value="Com_YlbF"/>
</dbReference>
<evidence type="ECO:0000313" key="1">
    <source>
        <dbReference type="EMBL" id="MBF8436505.1"/>
    </source>
</evidence>
<accession>A0A931AU40</accession>
<proteinExistence type="predicted"/>
<dbReference type="RefSeq" id="WP_270453398.1">
    <property type="nucleotide sequence ID" value="NZ_JADPIE010000002.1"/>
</dbReference>
<dbReference type="Gene3D" id="1.20.1500.10">
    <property type="entry name" value="YheA/YmcA-like"/>
    <property type="match status" value="1"/>
</dbReference>
<comment type="caution">
    <text evidence="1">The sequence shown here is derived from an EMBL/GenBank/DDBJ whole genome shotgun (WGS) entry which is preliminary data.</text>
</comment>
<gene>
    <name evidence="1" type="ORF">I0Q91_05410</name>
</gene>